<evidence type="ECO:0000313" key="2">
    <source>
        <dbReference type="EMBL" id="MEE6126058.1"/>
    </source>
</evidence>
<sequence length="423" mass="48108">MIAKIGRGSNIYGALNYNLSKVHQKAGTILHLNNMFETPSGEYTTPQLLSSFMVNLAANKKTEKTAIHISLNPDPIDIISDENYVRIAKEYMRKMGYGDQPYVVFRHNDIDRSHIHIVSTTVDRKGIKISDVFEKKRSMEICRNIEKKYNLARADEKKSFTESLTFQPVDHTKGNIKSQLAAVVRYLPNYYYFQSLGSYNALLSLFNIAAESTKKEYSGEVKEGLTYFALDKNGEKVTNPFKASLFGKQAGLIALQTHFIKSKELAAETKEKSKNIIARAISIARSEKDLKEYLIDHGINVVIRRNDQGRLYGISFIDHNSRNVFNGSHLGKGFSANSFNALFSSSQSPKVVEYIEDSQKKDTSTQSRSANHSLHPLFDFMINNGSVFSDWGLLDQLLLHGMTEDPEEQLFEFNMKKKRKRKR</sequence>
<accession>A0ABU7QU66</accession>
<evidence type="ECO:0000313" key="3">
    <source>
        <dbReference type="Proteomes" id="UP001350005"/>
    </source>
</evidence>
<proteinExistence type="predicted"/>
<dbReference type="NCBIfam" id="NF041325">
    <property type="entry name" value="Bacteroid_MobB"/>
    <property type="match status" value="1"/>
</dbReference>
<organism evidence="2 3">
    <name type="scientific">Chryseobacterium arthrosphaerae</name>
    <dbReference type="NCBI Taxonomy" id="651561"/>
    <lineage>
        <taxon>Bacteria</taxon>
        <taxon>Pseudomonadati</taxon>
        <taxon>Bacteroidota</taxon>
        <taxon>Flavobacteriia</taxon>
        <taxon>Flavobacteriales</taxon>
        <taxon>Weeksellaceae</taxon>
        <taxon>Chryseobacterium group</taxon>
        <taxon>Chryseobacterium</taxon>
    </lineage>
</organism>
<dbReference type="InterPro" id="IPR005094">
    <property type="entry name" value="Endonuclease_MobA/VirD2"/>
</dbReference>
<dbReference type="RefSeq" id="WP_330937260.1">
    <property type="nucleotide sequence ID" value="NZ_JAZGJU010000002.1"/>
</dbReference>
<protein>
    <submittedName>
        <fullName evidence="2">Conjugal transfer protein MobB</fullName>
    </submittedName>
</protein>
<comment type="caution">
    <text evidence="2">The sequence shown here is derived from an EMBL/GenBank/DDBJ whole genome shotgun (WGS) entry which is preliminary data.</text>
</comment>
<reference evidence="2 3" key="1">
    <citation type="submission" date="2024-01" db="EMBL/GenBank/DDBJ databases">
        <title>Whole genome of Chryseobacterium arthrosphaerae NNCa 2741.</title>
        <authorList>
            <person name="Boriskina E.V."/>
            <person name="Gordinskaya N.A."/>
            <person name="Kropotov V.S."/>
            <person name="Alekseeva A.E."/>
            <person name="Makhova M.A."/>
            <person name="Kryazhev D.V."/>
            <person name="Shkurkina I.S."/>
        </authorList>
    </citation>
    <scope>NUCLEOTIDE SEQUENCE [LARGE SCALE GENOMIC DNA]</scope>
    <source>
        <strain evidence="2 3">NNCa 2741</strain>
    </source>
</reference>
<keyword evidence="3" id="KW-1185">Reference proteome</keyword>
<feature type="domain" description="MobA/VirD2-like nuclease" evidence="1">
    <location>
        <begin position="43"/>
        <end position="151"/>
    </location>
</feature>
<dbReference type="Pfam" id="PF03432">
    <property type="entry name" value="Relaxase"/>
    <property type="match status" value="1"/>
</dbReference>
<dbReference type="Proteomes" id="UP001350005">
    <property type="component" value="Unassembled WGS sequence"/>
</dbReference>
<evidence type="ECO:0000259" key="1">
    <source>
        <dbReference type="Pfam" id="PF03432"/>
    </source>
</evidence>
<gene>
    <name evidence="2" type="primary">mobB</name>
    <name evidence="2" type="ORF">V2E39_01520</name>
</gene>
<dbReference type="EMBL" id="JAZGJU010000002">
    <property type="protein sequence ID" value="MEE6126058.1"/>
    <property type="molecule type" value="Genomic_DNA"/>
</dbReference>
<name>A0ABU7QU66_9FLAO</name>